<feature type="compositionally biased region" description="Pro residues" evidence="3">
    <location>
        <begin position="1166"/>
        <end position="1177"/>
    </location>
</feature>
<feature type="compositionally biased region" description="Low complexity" evidence="3">
    <location>
        <begin position="1099"/>
        <end position="1139"/>
    </location>
</feature>
<dbReference type="GO" id="GO:0031965">
    <property type="term" value="C:nuclear membrane"/>
    <property type="evidence" value="ECO:0007669"/>
    <property type="project" value="EnsemblMetazoa"/>
</dbReference>
<feature type="compositionally biased region" description="Polar residues" evidence="3">
    <location>
        <begin position="1294"/>
        <end position="1324"/>
    </location>
</feature>
<feature type="region of interest" description="Disordered" evidence="3">
    <location>
        <begin position="1033"/>
        <end position="1063"/>
    </location>
</feature>
<dbReference type="GO" id="GO:0000922">
    <property type="term" value="C:spindle pole"/>
    <property type="evidence" value="ECO:0007669"/>
    <property type="project" value="EnsemblMetazoa"/>
</dbReference>
<feature type="compositionally biased region" description="Basic and acidic residues" evidence="3">
    <location>
        <begin position="1229"/>
        <end position="1238"/>
    </location>
</feature>
<dbReference type="PANTHER" id="PTHR24200:SF11">
    <property type="entry name" value="TOUCAN, ISOFORM A"/>
    <property type="match status" value="1"/>
</dbReference>
<evidence type="ECO:0000313" key="4">
    <source>
        <dbReference type="EMBL" id="KQS70030.1"/>
    </source>
</evidence>
<dbReference type="GO" id="GO:0030496">
    <property type="term" value="C:midbody"/>
    <property type="evidence" value="ECO:0007669"/>
    <property type="project" value="EnsemblMetazoa"/>
</dbReference>
<dbReference type="PANTHER" id="PTHR24200">
    <property type="entry name" value="TOUCAN, ISOFORM A"/>
    <property type="match status" value="1"/>
</dbReference>
<dbReference type="Proteomes" id="UP000008711">
    <property type="component" value="Unassembled WGS sequence"/>
</dbReference>
<feature type="compositionally biased region" description="Polar residues" evidence="3">
    <location>
        <begin position="1966"/>
        <end position="1985"/>
    </location>
</feature>
<feature type="compositionally biased region" description="Low complexity" evidence="3">
    <location>
        <begin position="894"/>
        <end position="936"/>
    </location>
</feature>
<feature type="compositionally biased region" description="Low complexity" evidence="3">
    <location>
        <begin position="1151"/>
        <end position="1165"/>
    </location>
</feature>
<evidence type="ECO:0000256" key="2">
    <source>
        <dbReference type="SAM" id="Coils"/>
    </source>
</evidence>
<dbReference type="GO" id="GO:0035186">
    <property type="term" value="P:syncytial blastoderm mitotic cell cycle"/>
    <property type="evidence" value="ECO:0007669"/>
    <property type="project" value="EnsemblMetazoa"/>
</dbReference>
<dbReference type="EMBL" id="CH954177">
    <property type="protein sequence ID" value="KQS70030.1"/>
    <property type="molecule type" value="Genomic_DNA"/>
</dbReference>
<feature type="compositionally biased region" description="Low complexity" evidence="3">
    <location>
        <begin position="1197"/>
        <end position="1209"/>
    </location>
</feature>
<feature type="coiled-coil region" evidence="2">
    <location>
        <begin position="1650"/>
        <end position="1730"/>
    </location>
</feature>
<gene>
    <name evidence="4" type="primary">Dere\GG24460</name>
    <name evidence="4" type="synonym">dere_GLEANR_9185</name>
    <name evidence="4" type="synonym">GG24460</name>
    <name evidence="4" type="ORF">Dere_GG24460</name>
</gene>
<keyword evidence="1 2" id="KW-0175">Coiled coil</keyword>
<dbReference type="SMR" id="A0A0Q5WI78"/>
<reference evidence="4 5" key="2">
    <citation type="journal article" date="2008" name="Bioinformatics">
        <title>Assembly reconciliation.</title>
        <authorList>
            <person name="Zimin A.V."/>
            <person name="Smith D.R."/>
            <person name="Sutton G."/>
            <person name="Yorke J.A."/>
        </authorList>
    </citation>
    <scope>NUCLEOTIDE SEQUENCE [LARGE SCALE GENOMIC DNA]</scope>
    <source>
        <strain evidence="4 5">TSC#14021-0224.01</strain>
    </source>
</reference>
<feature type="coiled-coil region" evidence="2">
    <location>
        <begin position="1560"/>
        <end position="1609"/>
    </location>
</feature>
<evidence type="ECO:0000313" key="5">
    <source>
        <dbReference type="Proteomes" id="UP000008711"/>
    </source>
</evidence>
<feature type="region of interest" description="Disordered" evidence="3">
    <location>
        <begin position="882"/>
        <end position="936"/>
    </location>
</feature>
<feature type="compositionally biased region" description="Polar residues" evidence="3">
    <location>
        <begin position="1340"/>
        <end position="1349"/>
    </location>
</feature>
<feature type="compositionally biased region" description="Basic and acidic residues" evidence="3">
    <location>
        <begin position="1415"/>
        <end position="1424"/>
    </location>
</feature>
<feature type="region of interest" description="Disordered" evidence="3">
    <location>
        <begin position="1952"/>
        <end position="1995"/>
    </location>
</feature>
<dbReference type="GO" id="GO:0008017">
    <property type="term" value="F:microtubule binding"/>
    <property type="evidence" value="ECO:0007669"/>
    <property type="project" value="TreeGrafter"/>
</dbReference>
<feature type="region of interest" description="Disordered" evidence="3">
    <location>
        <begin position="1093"/>
        <end position="1452"/>
    </location>
</feature>
<feature type="region of interest" description="Disordered" evidence="3">
    <location>
        <begin position="2094"/>
        <end position="2171"/>
    </location>
</feature>
<organism evidence="4 5">
    <name type="scientific">Drosophila erecta</name>
    <name type="common">Fruit fly</name>
    <dbReference type="NCBI Taxonomy" id="7220"/>
    <lineage>
        <taxon>Eukaryota</taxon>
        <taxon>Metazoa</taxon>
        <taxon>Ecdysozoa</taxon>
        <taxon>Arthropoda</taxon>
        <taxon>Hexapoda</taxon>
        <taxon>Insecta</taxon>
        <taxon>Pterygota</taxon>
        <taxon>Neoptera</taxon>
        <taxon>Endopterygota</taxon>
        <taxon>Diptera</taxon>
        <taxon>Brachycera</taxon>
        <taxon>Muscomorpha</taxon>
        <taxon>Ephydroidea</taxon>
        <taxon>Drosophilidae</taxon>
        <taxon>Drosophila</taxon>
        <taxon>Sophophora</taxon>
    </lineage>
</organism>
<feature type="compositionally biased region" description="Low complexity" evidence="3">
    <location>
        <begin position="29"/>
        <end position="49"/>
    </location>
</feature>
<evidence type="ECO:0000256" key="3">
    <source>
        <dbReference type="SAM" id="MobiDB-lite"/>
    </source>
</evidence>
<accession>A0A0Q5WI78</accession>
<evidence type="ECO:0000256" key="1">
    <source>
        <dbReference type="ARBA" id="ARBA00023054"/>
    </source>
</evidence>
<feature type="compositionally biased region" description="Gly residues" evidence="3">
    <location>
        <begin position="1185"/>
        <end position="1196"/>
    </location>
</feature>
<feature type="compositionally biased region" description="Low complexity" evidence="3">
    <location>
        <begin position="2112"/>
        <end position="2135"/>
    </location>
</feature>
<feature type="compositionally biased region" description="Polar residues" evidence="3">
    <location>
        <begin position="1245"/>
        <end position="1270"/>
    </location>
</feature>
<proteinExistence type="predicted"/>
<dbReference type="GO" id="GO:0005813">
    <property type="term" value="C:centrosome"/>
    <property type="evidence" value="ECO:0007669"/>
    <property type="project" value="EnsemblMetazoa"/>
</dbReference>
<feature type="compositionally biased region" description="Polar residues" evidence="3">
    <location>
        <begin position="1376"/>
        <end position="1392"/>
    </location>
</feature>
<sequence>MAKDPATTRIPRLDGVSRLPKPSTFGLASSSGSTTNRTTTNGTTTTSTTQHIRPPTSAPKATQIFRAPGDPGKPRPASSYAPSSAALRDLGSSLKKSASGERINNAVSLLSKRTTTVLKKYFSPKSSARATAVMSSQCDMTSSLPVTPLPVGKRGMVANDQLISSTPMPLLRSETFVCEDEEQSNRMKLESTRLSTFGRTMDIESPVPNENKVLIRDGTRIMKGSPSADITQIVRPTQKTPVMTFCSLDTTHEMTVCSRNNATHSINSSAIMGRTMPVIPAKDTTRTISANASGLGNLTKVVEGVGNITKTLEGVGNITKTFKGAGDLTKTVGKEYSISKTFDVAANCTQTFTRGVNLTRTLNDKKEEFSRTIDKGRSTTKTIETEQNVTTTIDSASNPRNFIDRGATLTSQNANLTKSVIEPGDFTKVIHQGANLTLSMDQLPLLEHISMPSGLDILSSKCTGNIEKLDQETDDTLDVTLTSLAPDKTNMKLPLNSTLNTERLLDISALQSPRHIQLLNLTQELERGTPSRLHLQAGRRSIPQHSLLCLSPQSATTTPHGMRIMGQATPQPVHLLSPLLKQAQSALVLPTRTPDGDLTMDGNGALESTLTSTSVRGRTRYSFGLDLPDTTLDCSIELVDNSFSSSTQLQQLQQQLLKKQSSFDLDESLGILTPDQMKDFLDSPHNNLMHNLEMVRMHHPNLLQLRMEQTPSPEELPLDPIEIKSEIVKQVEASQNQVNTSQHSKLSNSFITSVTSVTSLDTGYQGDGEMSRPASRGACDHSPSNGPHLGRVSRQPSFPPPNPAPLRRQDPMTDSDFFTESDADDVLHRGDRRAQVIDGQLYGPDMMQPSASVPQMEDSCMESSGIFTDVENRCDEEMRQPELELDVDMDMSPDDSSQTMRKGQGQPTPTQLQQQQQNQLAPQQRPPSSCLSSSSAATTLSQSLSNRTSYCSVDGGSARSFCGDEAFAAGRSTMTTAAAAAAALSVQKTTSPRPHASLSSLCTVENFRGSVSSNSSIASPKSCKSSVTKTSACKSRVLKSPKTPKSPKSPKSPLNRKAHTPNKWDAVMNKIASNKSLIKTNYNDVKSKVSTTRIMTPASGSSPVSGSGSGSGSVSRTVSSPRASPSVSASARRSPSATPKVPPKMLLAKRSSSSSNSSISKANATPSPPPHATPPTRQPLDKGSVGAGSVGGGGVRAGKTPKSPTSPTTPTSPPAKRLQSSLVSRGRSYSKDSHKSSHSDLSLMCNGSSSRPTNSASGSGSPKLLANTQLRAAKKRDVRNLSISPTDLGPPPKTQQTTKGQSTRSKSSATPTPTSINKRLNGTLASPAATATPIKGVANKSGTTNKLQQSAKPKSSTIIKSPSIVGVSEESLRSGVDQTELQELNNGQSASGCPTPPMARDSKRSSIGNELPCETEAKLKRCEDQQDPQATTRASPLPLINPQDPEASGPVNEATFTAANEPNAASLPDELRHSVSSMTMLATPRVDIAAQYPALKPFAENGVLDCARLAKFFQDSQSERKEEHRQILGLAVMVQFMSQELDAFACKETKEQCARTKGTLEETISLLQQTQRDREQLREDLHAKDVEWVQRQQEKDHLHRTELKQAEEKVLEVQMLAKQRFCELESQLRAKEEENKQAQEAYSMEVSHKLALKQEYLRAAEQKIQELQTRLQQVEAEEQGHREKLIRKENIHAARLSEANQREQDLIDRVKSLTKELNTLKANKEHNERDLRDRLALSQDEISVLRTSSQRRSPCISLPDNASAELNRLTSEADSLRCVLELKQAEISALSKAKADLIHESEERLKLSNRVALLEAQNEMLRTELEAKTEKEKEIQQKMEELQKAYKYESIKRTRLTYDKEELQYHLKQKSMQLQSVESKLQDLSTGSHDNSLSNHSRCSLARSGLEIAVTTSSPTSPVMKGMIERNDSVSWTLEIDDESFKGNTSKIVRRAGSLRSNNERCPIQRRQTVASNGHSNGSATNGGSSPAHPNPLSQSMSATALLRSSCNAGESEGRPLSRARSQSMCIKASASSSAVCESPGQRKKPQDEFNLADWPEDIPLCSSSPQAPGIDMRPRSSTMKLMSSEAKKFQEIQESAGEAMVSGANSEDESCSASSEDIMRSSSASSTASGGSLSKRPKQPPSRMSIEEALPCTPMEVSWSEDAADANGLA</sequence>
<dbReference type="eggNOG" id="ENOG502S5A1">
    <property type="taxonomic scope" value="Eukaryota"/>
</dbReference>
<feature type="region of interest" description="Disordered" evidence="3">
    <location>
        <begin position="1"/>
        <end position="83"/>
    </location>
</feature>
<feature type="compositionally biased region" description="Acidic residues" evidence="3">
    <location>
        <begin position="883"/>
        <end position="893"/>
    </location>
</feature>
<feature type="compositionally biased region" description="Basic and acidic residues" evidence="3">
    <location>
        <begin position="825"/>
        <end position="835"/>
    </location>
</feature>
<feature type="compositionally biased region" description="Low complexity" evidence="3">
    <location>
        <begin position="1350"/>
        <end position="1364"/>
    </location>
</feature>
<name>A0A0Q5WI78_DROER</name>
<feature type="coiled-coil region" evidence="2">
    <location>
        <begin position="1766"/>
        <end position="1845"/>
    </location>
</feature>
<dbReference type="InterPro" id="IPR051293">
    <property type="entry name" value="MTUS1/CCDC69"/>
</dbReference>
<dbReference type="GO" id="GO:0005938">
    <property type="term" value="C:cell cortex"/>
    <property type="evidence" value="ECO:0007669"/>
    <property type="project" value="EnsemblMetazoa"/>
</dbReference>
<protein>
    <submittedName>
        <fullName evidence="4">Uncharacterized protein, isoform D</fullName>
    </submittedName>
</protein>
<feature type="region of interest" description="Disordered" evidence="3">
    <location>
        <begin position="762"/>
        <end position="860"/>
    </location>
</feature>
<dbReference type="OrthoDB" id="10038993at2759"/>
<keyword evidence="5" id="KW-1185">Reference proteome</keyword>
<reference evidence="4 5" key="1">
    <citation type="journal article" date="2007" name="Nature">
        <title>Evolution of genes and genomes on the Drosophila phylogeny.</title>
        <authorList>
            <consortium name="Drosophila 12 Genomes Consortium"/>
            <person name="Clark A.G."/>
            <person name="Eisen M.B."/>
            <person name="Smith D.R."/>
            <person name="Bergman C.M."/>
            <person name="Oliver B."/>
            <person name="Markow T.A."/>
            <person name="Kaufman T.C."/>
            <person name="Kellis M."/>
            <person name="Gelbart W."/>
            <person name="Iyer V.N."/>
            <person name="Pollard D.A."/>
            <person name="Sackton T.B."/>
            <person name="Larracuente A.M."/>
            <person name="Singh N.D."/>
            <person name="Abad J.P."/>
            <person name="Abt D.N."/>
            <person name="Adryan B."/>
            <person name="Aguade M."/>
            <person name="Akashi H."/>
            <person name="Anderson W.W."/>
            <person name="Aquadro C.F."/>
            <person name="Ardell D.H."/>
            <person name="Arguello R."/>
            <person name="Artieri C.G."/>
            <person name="Barbash D.A."/>
            <person name="Barker D."/>
            <person name="Barsanti P."/>
            <person name="Batterham P."/>
            <person name="Batzoglou S."/>
            <person name="Begun D."/>
            <person name="Bhutkar A."/>
            <person name="Blanco E."/>
            <person name="Bosak S.A."/>
            <person name="Bradley R.K."/>
            <person name="Brand A.D."/>
            <person name="Brent M.R."/>
            <person name="Brooks A.N."/>
            <person name="Brown R.H."/>
            <person name="Butlin R.K."/>
            <person name="Caggese C."/>
            <person name="Calvi B.R."/>
            <person name="Bernardo de Carvalho A."/>
            <person name="Caspi A."/>
            <person name="Castrezana S."/>
            <person name="Celniker S.E."/>
            <person name="Chang J.L."/>
            <person name="Chapple C."/>
            <person name="Chatterji S."/>
            <person name="Chinwalla A."/>
            <person name="Civetta A."/>
            <person name="Clifton S.W."/>
            <person name="Comeron J.M."/>
            <person name="Costello J.C."/>
            <person name="Coyne J.A."/>
            <person name="Daub J."/>
            <person name="David R.G."/>
            <person name="Delcher A.L."/>
            <person name="Delehaunty K."/>
            <person name="Do C.B."/>
            <person name="Ebling H."/>
            <person name="Edwards K."/>
            <person name="Eickbush T."/>
            <person name="Evans J.D."/>
            <person name="Filipski A."/>
            <person name="Findeiss S."/>
            <person name="Freyhult E."/>
            <person name="Fulton L."/>
            <person name="Fulton R."/>
            <person name="Garcia A.C."/>
            <person name="Gardiner A."/>
            <person name="Garfield D.A."/>
            <person name="Garvin B.E."/>
            <person name="Gibson G."/>
            <person name="Gilbert D."/>
            <person name="Gnerre S."/>
            <person name="Godfrey J."/>
            <person name="Good R."/>
            <person name="Gotea V."/>
            <person name="Gravely B."/>
            <person name="Greenberg A.J."/>
            <person name="Griffiths-Jones S."/>
            <person name="Gross S."/>
            <person name="Guigo R."/>
            <person name="Gustafson E.A."/>
            <person name="Haerty W."/>
            <person name="Hahn M.W."/>
            <person name="Halligan D.L."/>
            <person name="Halpern A.L."/>
            <person name="Halter G.M."/>
            <person name="Han M.V."/>
            <person name="Heger A."/>
            <person name="Hillier L."/>
            <person name="Hinrichs A.S."/>
            <person name="Holmes I."/>
            <person name="Hoskins R.A."/>
            <person name="Hubisz M.J."/>
            <person name="Hultmark D."/>
            <person name="Huntley M.A."/>
            <person name="Jaffe D.B."/>
            <person name="Jagadeeshan S."/>
            <person name="Jeck W.R."/>
            <person name="Johnson J."/>
            <person name="Jones C.D."/>
            <person name="Jordan W.C."/>
            <person name="Karpen G.H."/>
            <person name="Kataoka E."/>
            <person name="Keightley P.D."/>
            <person name="Kheradpour P."/>
            <person name="Kirkness E.F."/>
            <person name="Koerich L.B."/>
            <person name="Kristiansen K."/>
            <person name="Kudrna D."/>
            <person name="Kulathinal R.J."/>
            <person name="Kumar S."/>
            <person name="Kwok R."/>
            <person name="Lander E."/>
            <person name="Langley C.H."/>
            <person name="Lapoint R."/>
            <person name="Lazzaro B.P."/>
            <person name="Lee S.J."/>
            <person name="Levesque L."/>
            <person name="Li R."/>
            <person name="Lin C.F."/>
            <person name="Lin M.F."/>
            <person name="Lindblad-Toh K."/>
            <person name="Llopart A."/>
            <person name="Long M."/>
            <person name="Low L."/>
            <person name="Lozovsky E."/>
            <person name="Lu J."/>
            <person name="Luo M."/>
            <person name="Machado C.A."/>
            <person name="Makalowski W."/>
            <person name="Marzo M."/>
            <person name="Matsuda M."/>
            <person name="Matzkin L."/>
            <person name="McAllister B."/>
            <person name="McBride C.S."/>
            <person name="McKernan B."/>
            <person name="McKernan K."/>
            <person name="Mendez-Lago M."/>
            <person name="Minx P."/>
            <person name="Mollenhauer M.U."/>
            <person name="Montooth K."/>
            <person name="Mount S.M."/>
            <person name="Mu X."/>
            <person name="Myers E."/>
            <person name="Negre B."/>
            <person name="Newfeld S."/>
            <person name="Nielsen R."/>
            <person name="Noor M.A."/>
            <person name="O'Grady P."/>
            <person name="Pachter L."/>
            <person name="Papaceit M."/>
            <person name="Parisi M.J."/>
            <person name="Parisi M."/>
            <person name="Parts L."/>
            <person name="Pedersen J.S."/>
            <person name="Pesole G."/>
            <person name="Phillippy A.M."/>
            <person name="Ponting C.P."/>
            <person name="Pop M."/>
            <person name="Porcelli D."/>
            <person name="Powell J.R."/>
            <person name="Prohaska S."/>
            <person name="Pruitt K."/>
            <person name="Puig M."/>
            <person name="Quesneville H."/>
            <person name="Ram K.R."/>
            <person name="Rand D."/>
            <person name="Rasmussen M.D."/>
            <person name="Reed L.K."/>
            <person name="Reenan R."/>
            <person name="Reily A."/>
            <person name="Remington K.A."/>
            <person name="Rieger T.T."/>
            <person name="Ritchie M.G."/>
            <person name="Robin C."/>
            <person name="Rogers Y.H."/>
            <person name="Rohde C."/>
            <person name="Rozas J."/>
            <person name="Rubenfield M.J."/>
            <person name="Ruiz A."/>
            <person name="Russo S."/>
            <person name="Salzberg S.L."/>
            <person name="Sanchez-Gracia A."/>
            <person name="Saranga D.J."/>
            <person name="Sato H."/>
            <person name="Schaeffer S.W."/>
            <person name="Schatz M.C."/>
            <person name="Schlenke T."/>
            <person name="Schwartz R."/>
            <person name="Segarra C."/>
            <person name="Singh R.S."/>
            <person name="Sirot L."/>
            <person name="Sirota M."/>
            <person name="Sisneros N.B."/>
            <person name="Smith C.D."/>
            <person name="Smith T.F."/>
            <person name="Spieth J."/>
            <person name="Stage D.E."/>
            <person name="Stark A."/>
            <person name="Stephan W."/>
            <person name="Strausberg R.L."/>
            <person name="Strempel S."/>
            <person name="Sturgill D."/>
            <person name="Sutton G."/>
            <person name="Sutton G.G."/>
            <person name="Tao W."/>
            <person name="Teichmann S."/>
            <person name="Tobari Y.N."/>
            <person name="Tomimura Y."/>
            <person name="Tsolas J.M."/>
            <person name="Valente V.L."/>
            <person name="Venter E."/>
            <person name="Venter J.C."/>
            <person name="Vicario S."/>
            <person name="Vieira F.G."/>
            <person name="Vilella A.J."/>
            <person name="Villasante A."/>
            <person name="Walenz B."/>
            <person name="Wang J."/>
            <person name="Wasserman M."/>
            <person name="Watts T."/>
            <person name="Wilson D."/>
            <person name="Wilson R.K."/>
            <person name="Wing R.A."/>
            <person name="Wolfner M.F."/>
            <person name="Wong A."/>
            <person name="Wong G.K."/>
            <person name="Wu C.I."/>
            <person name="Wu G."/>
            <person name="Yamamoto D."/>
            <person name="Yang H.P."/>
            <person name="Yang S.P."/>
            <person name="Yorke J.A."/>
            <person name="Yoshida K."/>
            <person name="Zdobnov E."/>
            <person name="Zhang P."/>
            <person name="Zhang Y."/>
            <person name="Zimin A.V."/>
            <person name="Baldwin J."/>
            <person name="Abdouelleil A."/>
            <person name="Abdulkadir J."/>
            <person name="Abebe A."/>
            <person name="Abera B."/>
            <person name="Abreu J."/>
            <person name="Acer S.C."/>
            <person name="Aftuck L."/>
            <person name="Alexander A."/>
            <person name="An P."/>
            <person name="Anderson E."/>
            <person name="Anderson S."/>
            <person name="Arachi H."/>
            <person name="Azer M."/>
            <person name="Bachantsang P."/>
            <person name="Barry A."/>
            <person name="Bayul T."/>
            <person name="Berlin A."/>
            <person name="Bessette D."/>
            <person name="Bloom T."/>
            <person name="Blye J."/>
            <person name="Boguslavskiy L."/>
            <person name="Bonnet C."/>
            <person name="Boukhgalter B."/>
            <person name="Bourzgui I."/>
            <person name="Brown A."/>
            <person name="Cahill P."/>
            <person name="Channer S."/>
            <person name="Cheshatsang Y."/>
            <person name="Chuda L."/>
            <person name="Citroen M."/>
            <person name="Collymore A."/>
            <person name="Cooke P."/>
            <person name="Costello M."/>
            <person name="D'Aco K."/>
            <person name="Daza R."/>
            <person name="De Haan G."/>
            <person name="DeGray S."/>
            <person name="DeMaso C."/>
            <person name="Dhargay N."/>
            <person name="Dooley K."/>
            <person name="Dooley E."/>
            <person name="Doricent M."/>
            <person name="Dorje P."/>
            <person name="Dorjee K."/>
            <person name="Dupes A."/>
            <person name="Elong R."/>
            <person name="Falk J."/>
            <person name="Farina A."/>
            <person name="Faro S."/>
            <person name="Ferguson D."/>
            <person name="Fisher S."/>
            <person name="Foley C.D."/>
            <person name="Franke A."/>
            <person name="Friedrich D."/>
            <person name="Gadbois L."/>
            <person name="Gearin G."/>
            <person name="Gearin C.R."/>
            <person name="Giannoukos G."/>
            <person name="Goode T."/>
            <person name="Graham J."/>
            <person name="Grandbois E."/>
            <person name="Grewal S."/>
            <person name="Gyaltsen K."/>
            <person name="Hafez N."/>
            <person name="Hagos B."/>
            <person name="Hall J."/>
            <person name="Henson C."/>
            <person name="Hollinger A."/>
            <person name="Honan T."/>
            <person name="Huard M.D."/>
            <person name="Hughes L."/>
            <person name="Hurhula B."/>
            <person name="Husby M.E."/>
            <person name="Kamat A."/>
            <person name="Kanga B."/>
            <person name="Kashin S."/>
            <person name="Khazanovich D."/>
            <person name="Kisner P."/>
            <person name="Lance K."/>
            <person name="Lara M."/>
            <person name="Lee W."/>
            <person name="Lennon N."/>
            <person name="Letendre F."/>
            <person name="LeVine R."/>
            <person name="Lipovsky A."/>
            <person name="Liu X."/>
            <person name="Liu J."/>
            <person name="Liu S."/>
            <person name="Lokyitsang T."/>
            <person name="Lokyitsang Y."/>
            <person name="Lubonja R."/>
            <person name="Lui A."/>
            <person name="MacDonald P."/>
            <person name="Magnisalis V."/>
            <person name="Maru K."/>
            <person name="Matthews C."/>
            <person name="McCusker W."/>
            <person name="McDonough S."/>
            <person name="Mehta T."/>
            <person name="Meldrim J."/>
            <person name="Meneus L."/>
            <person name="Mihai O."/>
            <person name="Mihalev A."/>
            <person name="Mihova T."/>
            <person name="Mittelman R."/>
            <person name="Mlenga V."/>
            <person name="Montmayeur A."/>
            <person name="Mulrain L."/>
            <person name="Navidi A."/>
            <person name="Naylor J."/>
            <person name="Negash T."/>
            <person name="Nguyen T."/>
            <person name="Nguyen N."/>
            <person name="Nicol R."/>
            <person name="Norbu C."/>
            <person name="Norbu N."/>
            <person name="Novod N."/>
            <person name="O'Neill B."/>
            <person name="Osman S."/>
            <person name="Markiewicz E."/>
            <person name="Oyono O.L."/>
            <person name="Patti C."/>
            <person name="Phunkhang P."/>
            <person name="Pierre F."/>
            <person name="Priest M."/>
            <person name="Raghuraman S."/>
            <person name="Rege F."/>
            <person name="Reyes R."/>
            <person name="Rise C."/>
            <person name="Rogov P."/>
            <person name="Ross K."/>
            <person name="Ryan E."/>
            <person name="Settipalli S."/>
            <person name="Shea T."/>
            <person name="Sherpa N."/>
            <person name="Shi L."/>
            <person name="Shih D."/>
            <person name="Sparrow T."/>
            <person name="Spaulding J."/>
            <person name="Stalker J."/>
            <person name="Stange-Thomann N."/>
            <person name="Stavropoulos S."/>
            <person name="Stone C."/>
            <person name="Strader C."/>
            <person name="Tesfaye S."/>
            <person name="Thomson T."/>
            <person name="Thoulutsang Y."/>
            <person name="Thoulutsang D."/>
            <person name="Topham K."/>
            <person name="Topping I."/>
            <person name="Tsamla T."/>
            <person name="Vassiliev H."/>
            <person name="Vo A."/>
            <person name="Wangchuk T."/>
            <person name="Wangdi T."/>
            <person name="Weiand M."/>
            <person name="Wilkinson J."/>
            <person name="Wilson A."/>
            <person name="Yadav S."/>
            <person name="Young G."/>
            <person name="Yu Q."/>
            <person name="Zembek L."/>
            <person name="Zhong D."/>
            <person name="Zimmer A."/>
            <person name="Zwirko Z."/>
            <person name="Jaffe D.B."/>
            <person name="Alvarez P."/>
            <person name="Brockman W."/>
            <person name="Butler J."/>
            <person name="Chin C."/>
            <person name="Gnerre S."/>
            <person name="Grabherr M."/>
            <person name="Kleber M."/>
            <person name="Mauceli E."/>
            <person name="MacCallum I."/>
        </authorList>
    </citation>
    <scope>NUCLEOTIDE SEQUENCE [LARGE SCALE GENOMIC DNA]</scope>
    <source>
        <strain evidence="4 5">TSC#14021-0224.01</strain>
    </source>
</reference>